<protein>
    <recommendedName>
        <fullName evidence="5 6">Octanoyltransferase</fullName>
        <ecNumber evidence="5 6">2.3.1.181</ecNumber>
    </recommendedName>
    <alternativeName>
        <fullName evidence="5">Lipoate-protein ligase B</fullName>
    </alternativeName>
    <alternativeName>
        <fullName evidence="5">Lipoyl/octanoyl transferase</fullName>
    </alternativeName>
    <alternativeName>
        <fullName evidence="5">Octanoyl-[acyl-carrier-protein]-protein N-octanoyltransferase</fullName>
    </alternativeName>
</protein>
<feature type="binding site" evidence="5 8">
    <location>
        <begin position="77"/>
        <end position="84"/>
    </location>
    <ligand>
        <name>substrate</name>
    </ligand>
</feature>
<dbReference type="AlphaFoldDB" id="A0AAC9YRA8"/>
<dbReference type="SUPFAM" id="SSF55681">
    <property type="entry name" value="Class II aaRS and biotin synthetases"/>
    <property type="match status" value="1"/>
</dbReference>
<evidence type="ECO:0000313" key="12">
    <source>
        <dbReference type="Proteomes" id="UP000217144"/>
    </source>
</evidence>
<dbReference type="InterPro" id="IPR020605">
    <property type="entry name" value="Octanoyltransferase_CS"/>
</dbReference>
<dbReference type="HAMAP" id="MF_00013">
    <property type="entry name" value="LipB"/>
    <property type="match status" value="1"/>
</dbReference>
<comment type="function">
    <text evidence="4 5 6">Catalyzes the transfer of endogenously produced octanoic acid from octanoyl-acyl-carrier-protein onto the lipoyl domains of lipoate-dependent enzymes. Lipoyl-ACP can also act as a substrate although octanoyl-ACP is likely to be the physiological substrate.</text>
</comment>
<dbReference type="InterPro" id="IPR045864">
    <property type="entry name" value="aa-tRNA-synth_II/BPL/LPL"/>
</dbReference>
<dbReference type="InterPro" id="IPR004143">
    <property type="entry name" value="BPL_LPL_catalytic"/>
</dbReference>
<dbReference type="Proteomes" id="UP000217144">
    <property type="component" value="Chromosome"/>
</dbReference>
<evidence type="ECO:0000256" key="1">
    <source>
        <dbReference type="ARBA" id="ARBA00004821"/>
    </source>
</evidence>
<feature type="binding site" evidence="5 8">
    <location>
        <begin position="160"/>
        <end position="162"/>
    </location>
    <ligand>
        <name>substrate</name>
    </ligand>
</feature>
<dbReference type="PROSITE" id="PS01313">
    <property type="entry name" value="LIPB"/>
    <property type="match status" value="1"/>
</dbReference>
<evidence type="ECO:0000256" key="2">
    <source>
        <dbReference type="ARBA" id="ARBA00022679"/>
    </source>
</evidence>
<keyword evidence="2 5" id="KW-0808">Transferase</keyword>
<sequence>MALQEAPSTPVIEISRAGLVEYEQALARQRQFHQEVVAGTRPNSLILLEHPSVFTAGKRTQDFERPTDGTPVIDVDRGGRITWHGPGQLVGYPIVKLLKPTELVGFVRTLESALIEICSHFGIESQRVEGRSGVWVCDDKGERKISAIGIRVASGVTMHGFALNVSPDLTAFEQIVPCGIDDAAVTSMARELGREISIPEVASIVEKAITAALGKVSA</sequence>
<evidence type="ECO:0000259" key="10">
    <source>
        <dbReference type="PROSITE" id="PS51733"/>
    </source>
</evidence>
<evidence type="ECO:0000256" key="9">
    <source>
        <dbReference type="PIRSR" id="PIRSR016262-3"/>
    </source>
</evidence>
<evidence type="ECO:0000313" key="11">
    <source>
        <dbReference type="EMBL" id="ASY10710.1"/>
    </source>
</evidence>
<comment type="miscellaneous">
    <text evidence="5">In the reaction, the free carboxyl group of octanoic acid is attached via an amide linkage to the epsilon-amino group of a specific lysine residue of lipoyl domains of lipoate-dependent enzymes.</text>
</comment>
<evidence type="ECO:0000256" key="6">
    <source>
        <dbReference type="PIRNR" id="PIRNR016262"/>
    </source>
</evidence>
<dbReference type="KEGG" id="plan:A1s21148_04145"/>
<reference evidence="11 12" key="1">
    <citation type="submission" date="2016-07" db="EMBL/GenBank/DDBJ databases">
        <title>High microdiversification within the ubiquitous acI lineage of Actinobacteria.</title>
        <authorList>
            <person name="Neuenschwander S.M."/>
            <person name="Salcher M."/>
            <person name="Ghai R."/>
            <person name="Pernthaler J."/>
        </authorList>
    </citation>
    <scope>NUCLEOTIDE SEQUENCE [LARGE SCALE GENOMIC DNA]</scope>
    <source>
        <strain evidence="11">MMS-21-148</strain>
    </source>
</reference>
<evidence type="ECO:0000256" key="5">
    <source>
        <dbReference type="HAMAP-Rule" id="MF_00013"/>
    </source>
</evidence>
<dbReference type="PANTHER" id="PTHR10993:SF7">
    <property type="entry name" value="LIPOYLTRANSFERASE 2, MITOCHONDRIAL-RELATED"/>
    <property type="match status" value="1"/>
</dbReference>
<dbReference type="PANTHER" id="PTHR10993">
    <property type="entry name" value="OCTANOYLTRANSFERASE"/>
    <property type="match status" value="1"/>
</dbReference>
<dbReference type="NCBIfam" id="TIGR00214">
    <property type="entry name" value="lipB"/>
    <property type="match status" value="1"/>
</dbReference>
<accession>A0AAC9YRA8</accession>
<organism evidence="11 12">
    <name type="scientific">Candidatus Planktophila lacus</name>
    <dbReference type="NCBI Taxonomy" id="1884913"/>
    <lineage>
        <taxon>Bacteria</taxon>
        <taxon>Bacillati</taxon>
        <taxon>Actinomycetota</taxon>
        <taxon>Actinomycetes</taxon>
        <taxon>Candidatus Nanopelagicales</taxon>
        <taxon>Candidatus Nanopelagicaceae</taxon>
        <taxon>Candidatus Planktophila</taxon>
    </lineage>
</organism>
<dbReference type="CDD" id="cd16444">
    <property type="entry name" value="LipB"/>
    <property type="match status" value="1"/>
</dbReference>
<name>A0AAC9YRA8_9ACTN</name>
<evidence type="ECO:0000256" key="3">
    <source>
        <dbReference type="ARBA" id="ARBA00023315"/>
    </source>
</evidence>
<proteinExistence type="inferred from homology"/>
<feature type="active site" description="Acyl-thioester intermediate" evidence="5 7">
    <location>
        <position position="178"/>
    </location>
</feature>
<comment type="similarity">
    <text evidence="5 6">Belongs to the LipB family.</text>
</comment>
<keyword evidence="12" id="KW-1185">Reference proteome</keyword>
<feature type="binding site" evidence="5 8">
    <location>
        <begin position="147"/>
        <end position="149"/>
    </location>
    <ligand>
        <name>substrate</name>
    </ligand>
</feature>
<keyword evidence="3 5" id="KW-0012">Acyltransferase</keyword>
<comment type="pathway">
    <text evidence="1 5 6">Protein modification; protein lipoylation via endogenous pathway; protein N(6)-(lipoyl)lysine from octanoyl-[acyl-carrier-protein]: step 1/2.</text>
</comment>
<feature type="domain" description="BPL/LPL catalytic" evidence="10">
    <location>
        <begin position="39"/>
        <end position="217"/>
    </location>
</feature>
<evidence type="ECO:0000256" key="4">
    <source>
        <dbReference type="ARBA" id="ARBA00024732"/>
    </source>
</evidence>
<keyword evidence="5" id="KW-0963">Cytoplasm</keyword>
<evidence type="ECO:0000256" key="8">
    <source>
        <dbReference type="PIRSR" id="PIRSR016262-2"/>
    </source>
</evidence>
<dbReference type="GO" id="GO:0009249">
    <property type="term" value="P:protein lipoylation"/>
    <property type="evidence" value="ECO:0007669"/>
    <property type="project" value="InterPro"/>
</dbReference>
<comment type="subcellular location">
    <subcellularLocation>
        <location evidence="5">Cytoplasm</location>
    </subcellularLocation>
</comment>
<gene>
    <name evidence="5" type="primary">lipB</name>
    <name evidence="11" type="ORF">A1s21148_04145</name>
</gene>
<dbReference type="PIRSF" id="PIRSF016262">
    <property type="entry name" value="LPLase"/>
    <property type="match status" value="1"/>
</dbReference>
<dbReference type="InterPro" id="IPR000544">
    <property type="entry name" value="Octanoyltransferase"/>
</dbReference>
<dbReference type="EC" id="2.3.1.181" evidence="5 6"/>
<dbReference type="Pfam" id="PF21948">
    <property type="entry name" value="LplA-B_cat"/>
    <property type="match status" value="1"/>
</dbReference>
<dbReference type="RefSeq" id="WP_190276863.1">
    <property type="nucleotide sequence ID" value="NZ_CP016769.1"/>
</dbReference>
<dbReference type="PROSITE" id="PS51733">
    <property type="entry name" value="BPL_LPL_CATALYTIC"/>
    <property type="match status" value="1"/>
</dbReference>
<evidence type="ECO:0000256" key="7">
    <source>
        <dbReference type="PIRSR" id="PIRSR016262-1"/>
    </source>
</evidence>
<dbReference type="NCBIfam" id="NF010925">
    <property type="entry name" value="PRK14345.1"/>
    <property type="match status" value="1"/>
</dbReference>
<dbReference type="GO" id="GO:0033819">
    <property type="term" value="F:lipoyl(octanoyl) transferase activity"/>
    <property type="evidence" value="ECO:0007669"/>
    <property type="project" value="UniProtKB-EC"/>
</dbReference>
<feature type="site" description="Lowers pKa of active site Cys" evidence="5 9">
    <location>
        <position position="144"/>
    </location>
</feature>
<dbReference type="GO" id="GO:0005737">
    <property type="term" value="C:cytoplasm"/>
    <property type="evidence" value="ECO:0007669"/>
    <property type="project" value="UniProtKB-SubCell"/>
</dbReference>
<dbReference type="Gene3D" id="3.30.930.10">
    <property type="entry name" value="Bira Bifunctional Protein, Domain 2"/>
    <property type="match status" value="1"/>
</dbReference>
<dbReference type="EMBL" id="CP016769">
    <property type="protein sequence ID" value="ASY10710.1"/>
    <property type="molecule type" value="Genomic_DNA"/>
</dbReference>
<comment type="catalytic activity">
    <reaction evidence="5 6">
        <text>octanoyl-[ACP] + L-lysyl-[protein] = N(6)-octanoyl-L-lysyl-[protein] + holo-[ACP] + H(+)</text>
        <dbReference type="Rhea" id="RHEA:17665"/>
        <dbReference type="Rhea" id="RHEA-COMP:9636"/>
        <dbReference type="Rhea" id="RHEA-COMP:9685"/>
        <dbReference type="Rhea" id="RHEA-COMP:9752"/>
        <dbReference type="Rhea" id="RHEA-COMP:9928"/>
        <dbReference type="ChEBI" id="CHEBI:15378"/>
        <dbReference type="ChEBI" id="CHEBI:29969"/>
        <dbReference type="ChEBI" id="CHEBI:64479"/>
        <dbReference type="ChEBI" id="CHEBI:78463"/>
        <dbReference type="ChEBI" id="CHEBI:78809"/>
        <dbReference type="EC" id="2.3.1.181"/>
    </reaction>
</comment>